<keyword evidence="8 15" id="KW-0862">Zinc</keyword>
<comment type="similarity">
    <text evidence="2 15">Belongs to the FPG family.</text>
</comment>
<dbReference type="HAMAP" id="MF_00103">
    <property type="entry name" value="Fapy_DNA_glycosyl"/>
    <property type="match status" value="1"/>
</dbReference>
<comment type="cofactor">
    <cofactor evidence="15">
        <name>Zn(2+)</name>
        <dbReference type="ChEBI" id="CHEBI:29105"/>
    </cofactor>
    <text evidence="15">Binds 1 zinc ion per subunit.</text>
</comment>
<dbReference type="InterPro" id="IPR000214">
    <property type="entry name" value="Znf_DNA_glyclase/AP_lyase"/>
</dbReference>
<evidence type="ECO:0000256" key="5">
    <source>
        <dbReference type="ARBA" id="ARBA00022763"/>
    </source>
</evidence>
<dbReference type="EMBL" id="CP002580">
    <property type="protein sequence ID" value="AJK47772.1"/>
    <property type="molecule type" value="Genomic_DNA"/>
</dbReference>
<feature type="active site" description="Proton donor; for beta-elimination activity" evidence="15">
    <location>
        <position position="58"/>
    </location>
</feature>
<dbReference type="AlphaFoldDB" id="A0A0B6RR04"/>
<evidence type="ECO:0000256" key="6">
    <source>
        <dbReference type="ARBA" id="ARBA00022771"/>
    </source>
</evidence>
<evidence type="ECO:0000259" key="17">
    <source>
        <dbReference type="PROSITE" id="PS51068"/>
    </source>
</evidence>
<comment type="catalytic activity">
    <reaction evidence="1 15">
        <text>Hydrolysis of DNA containing ring-opened 7-methylguanine residues, releasing 2,6-diamino-4-hydroxy-5-(N-methyl)formamidopyrimidine.</text>
        <dbReference type="EC" id="3.2.2.23"/>
    </reaction>
</comment>
<dbReference type="RefSeq" id="WP_042626043.1">
    <property type="nucleotide sequence ID" value="NZ_CP002580.1"/>
</dbReference>
<dbReference type="CDD" id="cd08966">
    <property type="entry name" value="EcFpg-like_N"/>
    <property type="match status" value="1"/>
</dbReference>
<evidence type="ECO:0000256" key="9">
    <source>
        <dbReference type="ARBA" id="ARBA00023125"/>
    </source>
</evidence>
<dbReference type="Pfam" id="PF06827">
    <property type="entry name" value="zf-FPG_IleRS"/>
    <property type="match status" value="1"/>
</dbReference>
<dbReference type="SMART" id="SM00898">
    <property type="entry name" value="Fapy_DNA_glyco"/>
    <property type="match status" value="1"/>
</dbReference>
<dbReference type="KEGG" id="bgp:BGL_1c32970"/>
<dbReference type="GO" id="GO:0034039">
    <property type="term" value="F:8-oxo-7,8-dihydroguanine DNA N-glycosylase activity"/>
    <property type="evidence" value="ECO:0007669"/>
    <property type="project" value="TreeGrafter"/>
</dbReference>
<evidence type="ECO:0000313" key="18">
    <source>
        <dbReference type="EMBL" id="AJK47772.1"/>
    </source>
</evidence>
<keyword evidence="11 15" id="KW-0456">Lyase</keyword>
<dbReference type="InterPro" id="IPR010979">
    <property type="entry name" value="Ribosomal_uS13-like_H2TH"/>
</dbReference>
<dbReference type="PANTHER" id="PTHR22993">
    <property type="entry name" value="FORMAMIDOPYRIMIDINE-DNA GLYCOSYLASE"/>
    <property type="match status" value="1"/>
</dbReference>
<evidence type="ECO:0000259" key="16">
    <source>
        <dbReference type="PROSITE" id="PS51066"/>
    </source>
</evidence>
<dbReference type="Pfam" id="PF06831">
    <property type="entry name" value="H2TH"/>
    <property type="match status" value="1"/>
</dbReference>
<dbReference type="InterPro" id="IPR035937">
    <property type="entry name" value="FPG_N"/>
</dbReference>
<evidence type="ECO:0000256" key="3">
    <source>
        <dbReference type="ARBA" id="ARBA00011245"/>
    </source>
</evidence>
<dbReference type="NCBIfam" id="TIGR00577">
    <property type="entry name" value="fpg"/>
    <property type="match status" value="1"/>
</dbReference>
<keyword evidence="6 15" id="KW-0863">Zinc-finger</keyword>
<dbReference type="InterPro" id="IPR010663">
    <property type="entry name" value="Znf_FPG/IleRS"/>
</dbReference>
<dbReference type="HOGENOM" id="CLU_038423_1_1_4"/>
<evidence type="ECO:0000256" key="12">
    <source>
        <dbReference type="ARBA" id="ARBA00023268"/>
    </source>
</evidence>
<accession>A0A0B6RR04</accession>
<dbReference type="PROSITE" id="PS51066">
    <property type="entry name" value="ZF_FPG_2"/>
    <property type="match status" value="1"/>
</dbReference>
<evidence type="ECO:0000256" key="13">
    <source>
        <dbReference type="ARBA" id="ARBA00023295"/>
    </source>
</evidence>
<dbReference type="FunFam" id="3.20.190.10:FF:000001">
    <property type="entry name" value="Formamidopyrimidine-DNA glycosylase"/>
    <property type="match status" value="1"/>
</dbReference>
<sequence length="275" mass="30971">MPELPEVEVTRRGIEPFVTGRRVRRVDVRTAMLRWPVPDNLAAALEAREVLRVERRGKYLLFEVDAGWFIVHLGMTGTLRVLPGGEPPEAKKHDHIDWVFDECVLRFRDPRRFGAVLWHAREDGDIHLHPLLTSLGVEPFSPLFTPELLYRRTRGRTVSVKQALLAGDIVVGVGNIYASESLFRAGIRPTTAAGRVSLPRYERLAEAVRATLADAIERGGSTLRDFVGSDGESGYFQLDCFVYDRAGEPCRVCGTPIRQIVQGQRSTYFCPNCQR</sequence>
<dbReference type="GO" id="GO:0003684">
    <property type="term" value="F:damaged DNA binding"/>
    <property type="evidence" value="ECO:0007669"/>
    <property type="project" value="InterPro"/>
</dbReference>
<dbReference type="NCBIfam" id="NF002211">
    <property type="entry name" value="PRK01103.1"/>
    <property type="match status" value="1"/>
</dbReference>
<feature type="active site" description="Proton donor; for delta-elimination activity" evidence="15">
    <location>
        <position position="265"/>
    </location>
</feature>
<dbReference type="InterPro" id="IPR015887">
    <property type="entry name" value="DNA_glyclase_Znf_dom_DNA_BS"/>
</dbReference>
<dbReference type="PROSITE" id="PS51068">
    <property type="entry name" value="FPG_CAT"/>
    <property type="match status" value="1"/>
</dbReference>
<name>A0A0B6RR04_BURPL</name>
<dbReference type="Pfam" id="PF01149">
    <property type="entry name" value="Fapy_DNA_glyco"/>
    <property type="match status" value="1"/>
</dbReference>
<evidence type="ECO:0000256" key="7">
    <source>
        <dbReference type="ARBA" id="ARBA00022801"/>
    </source>
</evidence>
<keyword evidence="19" id="KW-1185">Reference proteome</keyword>
<organism evidence="18 19">
    <name type="scientific">Burkholderia plantarii</name>
    <dbReference type="NCBI Taxonomy" id="41899"/>
    <lineage>
        <taxon>Bacteria</taxon>
        <taxon>Pseudomonadati</taxon>
        <taxon>Pseudomonadota</taxon>
        <taxon>Betaproteobacteria</taxon>
        <taxon>Burkholderiales</taxon>
        <taxon>Burkholderiaceae</taxon>
        <taxon>Burkholderia</taxon>
    </lineage>
</organism>
<reference evidence="19" key="1">
    <citation type="submission" date="2011-03" db="EMBL/GenBank/DDBJ databases">
        <authorList>
            <person name="Voget S."/>
            <person name="Streit W.R."/>
            <person name="Jaeger K.E."/>
            <person name="Daniel R."/>
        </authorList>
    </citation>
    <scope>NUCLEOTIDE SEQUENCE [LARGE SCALE GENOMIC DNA]</scope>
    <source>
        <strain evidence="19">PG1</strain>
    </source>
</reference>
<evidence type="ECO:0000256" key="11">
    <source>
        <dbReference type="ARBA" id="ARBA00023239"/>
    </source>
</evidence>
<dbReference type="Gene3D" id="3.20.190.10">
    <property type="entry name" value="MutM-like, N-terminal"/>
    <property type="match status" value="1"/>
</dbReference>
<evidence type="ECO:0000256" key="4">
    <source>
        <dbReference type="ARBA" id="ARBA00022723"/>
    </source>
</evidence>
<dbReference type="SUPFAM" id="SSF81624">
    <property type="entry name" value="N-terminal domain of MutM-like DNA repair proteins"/>
    <property type="match status" value="1"/>
</dbReference>
<feature type="binding site" evidence="15">
    <location>
        <position position="156"/>
    </location>
    <ligand>
        <name>DNA</name>
        <dbReference type="ChEBI" id="CHEBI:16991"/>
    </ligand>
</feature>
<dbReference type="InterPro" id="IPR015886">
    <property type="entry name" value="H2TH_FPG"/>
</dbReference>
<dbReference type="InterPro" id="IPR012319">
    <property type="entry name" value="FPG_cat"/>
</dbReference>
<dbReference type="SMART" id="SM01232">
    <property type="entry name" value="H2TH"/>
    <property type="match status" value="1"/>
</dbReference>
<evidence type="ECO:0000313" key="19">
    <source>
        <dbReference type="Proteomes" id="UP000031838"/>
    </source>
</evidence>
<dbReference type="Gene3D" id="1.10.8.50">
    <property type="match status" value="1"/>
</dbReference>
<dbReference type="FunFam" id="1.10.8.50:FF:000003">
    <property type="entry name" value="Formamidopyrimidine-DNA glycosylase"/>
    <property type="match status" value="1"/>
</dbReference>
<keyword evidence="5 15" id="KW-0227">DNA damage</keyword>
<evidence type="ECO:0000256" key="10">
    <source>
        <dbReference type="ARBA" id="ARBA00023204"/>
    </source>
</evidence>
<proteinExistence type="inferred from homology"/>
<feature type="domain" description="Formamidopyrimidine-DNA glycosylase catalytic" evidence="17">
    <location>
        <begin position="2"/>
        <end position="114"/>
    </location>
</feature>
<gene>
    <name evidence="15" type="primary">mutM</name>
    <name evidence="15" type="synonym">fpg</name>
    <name evidence="18" type="ORF">BGL_1c32970</name>
</gene>
<dbReference type="PANTHER" id="PTHR22993:SF9">
    <property type="entry name" value="FORMAMIDOPYRIMIDINE-DNA GLYCOSYLASE"/>
    <property type="match status" value="1"/>
</dbReference>
<dbReference type="Proteomes" id="UP000031838">
    <property type="component" value="Chromosome 1"/>
</dbReference>
<protein>
    <recommendedName>
        <fullName evidence="15">Formamidopyrimidine-DNA glycosylase</fullName>
        <shortName evidence="15">Fapy-DNA glycosylase</shortName>
        <ecNumber evidence="15">3.2.2.23</ecNumber>
    </recommendedName>
    <alternativeName>
        <fullName evidence="15">DNA-(apurinic or apyrimidinic site) lyase MutM</fullName>
        <shortName evidence="15">AP lyase MutM</shortName>
        <ecNumber evidence="15">4.2.99.18</ecNumber>
    </alternativeName>
</protein>
<dbReference type="EC" id="3.2.2.23" evidence="15"/>
<keyword evidence="10 15" id="KW-0234">DNA repair</keyword>
<evidence type="ECO:0000256" key="8">
    <source>
        <dbReference type="ARBA" id="ARBA00022833"/>
    </source>
</evidence>
<keyword evidence="13 15" id="KW-0326">Glycosidase</keyword>
<evidence type="ECO:0000256" key="1">
    <source>
        <dbReference type="ARBA" id="ARBA00001668"/>
    </source>
</evidence>
<feature type="domain" description="FPG-type" evidence="16">
    <location>
        <begin position="241"/>
        <end position="275"/>
    </location>
</feature>
<keyword evidence="7 15" id="KW-0378">Hydrolase</keyword>
<dbReference type="PROSITE" id="PS01242">
    <property type="entry name" value="ZF_FPG_1"/>
    <property type="match status" value="1"/>
</dbReference>
<keyword evidence="4 15" id="KW-0479">Metal-binding</keyword>
<evidence type="ECO:0000256" key="14">
    <source>
        <dbReference type="ARBA" id="ARBA00044632"/>
    </source>
</evidence>
<keyword evidence="9 15" id="KW-0238">DNA-binding</keyword>
<dbReference type="SUPFAM" id="SSF57716">
    <property type="entry name" value="Glucocorticoid receptor-like (DNA-binding domain)"/>
    <property type="match status" value="1"/>
</dbReference>
<feature type="binding site" evidence="15">
    <location>
        <position position="93"/>
    </location>
    <ligand>
        <name>DNA</name>
        <dbReference type="ChEBI" id="CHEBI:16991"/>
    </ligand>
</feature>
<evidence type="ECO:0000256" key="15">
    <source>
        <dbReference type="HAMAP-Rule" id="MF_00103"/>
    </source>
</evidence>
<dbReference type="GO" id="GO:0140078">
    <property type="term" value="F:class I DNA-(apurinic or apyrimidinic site) endonuclease activity"/>
    <property type="evidence" value="ECO:0007669"/>
    <property type="project" value="UniProtKB-EC"/>
</dbReference>
<comment type="subunit">
    <text evidence="3 15">Monomer.</text>
</comment>
<feature type="active site" description="Schiff-base intermediate with DNA" evidence="15">
    <location>
        <position position="2"/>
    </location>
</feature>
<dbReference type="GO" id="GO:0006284">
    <property type="term" value="P:base-excision repair"/>
    <property type="evidence" value="ECO:0007669"/>
    <property type="project" value="InterPro"/>
</dbReference>
<feature type="binding site" evidence="15">
    <location>
        <position position="111"/>
    </location>
    <ligand>
        <name>DNA</name>
        <dbReference type="ChEBI" id="CHEBI:16991"/>
    </ligand>
</feature>
<dbReference type="SUPFAM" id="SSF46946">
    <property type="entry name" value="S13-like H2TH domain"/>
    <property type="match status" value="1"/>
</dbReference>
<dbReference type="GO" id="GO:0008270">
    <property type="term" value="F:zinc ion binding"/>
    <property type="evidence" value="ECO:0007669"/>
    <property type="project" value="UniProtKB-UniRule"/>
</dbReference>
<keyword evidence="12 15" id="KW-0511">Multifunctional enzyme</keyword>
<dbReference type="EC" id="4.2.99.18" evidence="15"/>
<reference evidence="18 19" key="2">
    <citation type="journal article" date="2016" name="Appl. Microbiol. Biotechnol.">
        <title>Mutations improving production and secretion of extracellular lipase by Burkholderia glumae PG1.</title>
        <authorList>
            <person name="Knapp A."/>
            <person name="Voget S."/>
            <person name="Gao R."/>
            <person name="Zaburannyi N."/>
            <person name="Krysciak D."/>
            <person name="Breuer M."/>
            <person name="Hauer B."/>
            <person name="Streit W.R."/>
            <person name="Muller R."/>
            <person name="Daniel R."/>
            <person name="Jaeger K.E."/>
        </authorList>
    </citation>
    <scope>NUCLEOTIDE SEQUENCE [LARGE SCALE GENOMIC DNA]</scope>
    <source>
        <strain evidence="18 19">PG1</strain>
    </source>
</reference>
<comment type="function">
    <text evidence="15">Involved in base excision repair of DNA damaged by oxidation or by mutagenic agents. Acts as DNA glycosylase that recognizes and removes damaged bases. Has a preference for oxidized purines, such as 7,8-dihydro-8-oxoguanine (8-oxoG). Has AP (apurinic/apyrimidinic) lyase activity and introduces nicks in the DNA strand. Cleaves the DNA backbone by beta-delta elimination to generate a single-strand break at the site of the removed base with both 3'- and 5'-phosphates.</text>
</comment>
<evidence type="ECO:0000256" key="2">
    <source>
        <dbReference type="ARBA" id="ARBA00009409"/>
    </source>
</evidence>
<feature type="active site" description="Proton donor" evidence="15">
    <location>
        <position position="3"/>
    </location>
</feature>
<dbReference type="InterPro" id="IPR020629">
    <property type="entry name" value="FPG_Glyclase"/>
</dbReference>
<comment type="catalytic activity">
    <reaction evidence="14 15">
        <text>2'-deoxyribonucleotide-(2'-deoxyribose 5'-phosphate)-2'-deoxyribonucleotide-DNA = a 3'-end 2'-deoxyribonucleotide-(2,3-dehydro-2,3-deoxyribose 5'-phosphate)-DNA + a 5'-end 5'-phospho-2'-deoxyribonucleoside-DNA + H(+)</text>
        <dbReference type="Rhea" id="RHEA:66592"/>
        <dbReference type="Rhea" id="RHEA-COMP:13180"/>
        <dbReference type="Rhea" id="RHEA-COMP:16897"/>
        <dbReference type="Rhea" id="RHEA-COMP:17067"/>
        <dbReference type="ChEBI" id="CHEBI:15378"/>
        <dbReference type="ChEBI" id="CHEBI:136412"/>
        <dbReference type="ChEBI" id="CHEBI:157695"/>
        <dbReference type="ChEBI" id="CHEBI:167181"/>
        <dbReference type="EC" id="4.2.99.18"/>
    </reaction>
</comment>